<keyword evidence="3 5" id="KW-0949">S-adenosyl-L-methionine</keyword>
<dbReference type="NCBIfam" id="TIGR03534">
    <property type="entry name" value="RF_mod_PrmC"/>
    <property type="match status" value="1"/>
</dbReference>
<keyword evidence="2 5" id="KW-0808">Transferase</keyword>
<keyword evidence="1 5" id="KW-0489">Methyltransferase</keyword>
<evidence type="ECO:0000259" key="6">
    <source>
        <dbReference type="Pfam" id="PF05175"/>
    </source>
</evidence>
<feature type="binding site" evidence="5">
    <location>
        <begin position="116"/>
        <end position="120"/>
    </location>
    <ligand>
        <name>S-adenosyl-L-methionine</name>
        <dbReference type="ChEBI" id="CHEBI:59789"/>
    </ligand>
</feature>
<dbReference type="HAMAP" id="MF_02126">
    <property type="entry name" value="RF_methyltr_PrmC"/>
    <property type="match status" value="1"/>
</dbReference>
<dbReference type="InterPro" id="IPR002052">
    <property type="entry name" value="DNA_methylase_N6_adenine_CS"/>
</dbReference>
<evidence type="ECO:0000256" key="3">
    <source>
        <dbReference type="ARBA" id="ARBA00022691"/>
    </source>
</evidence>
<feature type="binding site" evidence="5">
    <location>
        <position position="182"/>
    </location>
    <ligand>
        <name>S-adenosyl-L-methionine</name>
        <dbReference type="ChEBI" id="CHEBI:59789"/>
    </ligand>
</feature>
<reference evidence="8 9" key="1">
    <citation type="submission" date="2022-10" db="EMBL/GenBank/DDBJ databases">
        <title>Defluviimonas sp. nov., isolated from ocean surface water.</title>
        <authorList>
            <person name="He W."/>
            <person name="Wang L."/>
            <person name="Zhang D.-F."/>
        </authorList>
    </citation>
    <scope>NUCLEOTIDE SEQUENCE [LARGE SCALE GENOMIC DNA]</scope>
    <source>
        <strain evidence="8 9">WL0002</strain>
    </source>
</reference>
<dbReference type="GO" id="GO:0032259">
    <property type="term" value="P:methylation"/>
    <property type="evidence" value="ECO:0007669"/>
    <property type="project" value="UniProtKB-KW"/>
</dbReference>
<dbReference type="SUPFAM" id="SSF53335">
    <property type="entry name" value="S-adenosyl-L-methionine-dependent methyltransferases"/>
    <property type="match status" value="1"/>
</dbReference>
<dbReference type="PROSITE" id="PS00092">
    <property type="entry name" value="N6_MTASE"/>
    <property type="match status" value="1"/>
</dbReference>
<keyword evidence="9" id="KW-1185">Reference proteome</keyword>
<evidence type="ECO:0000313" key="8">
    <source>
        <dbReference type="EMBL" id="MCV2870503.1"/>
    </source>
</evidence>
<dbReference type="InterPro" id="IPR004556">
    <property type="entry name" value="HemK-like"/>
</dbReference>
<feature type="binding site" evidence="5">
    <location>
        <position position="168"/>
    </location>
    <ligand>
        <name>S-adenosyl-L-methionine</name>
        <dbReference type="ChEBI" id="CHEBI:59789"/>
    </ligand>
</feature>
<dbReference type="InterPro" id="IPR019874">
    <property type="entry name" value="RF_methyltr_PrmC"/>
</dbReference>
<dbReference type="Pfam" id="PF17827">
    <property type="entry name" value="PrmC_N"/>
    <property type="match status" value="1"/>
</dbReference>
<dbReference type="Gene3D" id="1.10.8.10">
    <property type="entry name" value="DNA helicase RuvA subunit, C-terminal domain"/>
    <property type="match status" value="1"/>
</dbReference>
<protein>
    <recommendedName>
        <fullName evidence="5">Release factor glutamine methyltransferase</fullName>
        <shortName evidence="5">RF MTase</shortName>
        <ecNumber evidence="5">2.1.1.297</ecNumber>
    </recommendedName>
    <alternativeName>
        <fullName evidence="5">N5-glutamine methyltransferase PrmC</fullName>
    </alternativeName>
    <alternativeName>
        <fullName evidence="5">Protein-(glutamine-N5) MTase PrmC</fullName>
    </alternativeName>
    <alternativeName>
        <fullName evidence="5">Protein-glutamine N-methyltransferase PrmC</fullName>
    </alternativeName>
</protein>
<feature type="domain" description="Methyltransferase small" evidence="6">
    <location>
        <begin position="97"/>
        <end position="190"/>
    </location>
</feature>
<dbReference type="Pfam" id="PF05175">
    <property type="entry name" value="MTS"/>
    <property type="match status" value="1"/>
</dbReference>
<feature type="binding site" evidence="5">
    <location>
        <begin position="182"/>
        <end position="185"/>
    </location>
    <ligand>
        <name>substrate</name>
    </ligand>
</feature>
<dbReference type="PANTHER" id="PTHR18895">
    <property type="entry name" value="HEMK METHYLTRANSFERASE"/>
    <property type="match status" value="1"/>
</dbReference>
<evidence type="ECO:0000256" key="1">
    <source>
        <dbReference type="ARBA" id="ARBA00022603"/>
    </source>
</evidence>
<evidence type="ECO:0000256" key="4">
    <source>
        <dbReference type="ARBA" id="ARBA00048391"/>
    </source>
</evidence>
<evidence type="ECO:0000256" key="2">
    <source>
        <dbReference type="ARBA" id="ARBA00022679"/>
    </source>
</evidence>
<organism evidence="8 9">
    <name type="scientific">Albidovulum marisflavi</name>
    <dbReference type="NCBI Taxonomy" id="2984159"/>
    <lineage>
        <taxon>Bacteria</taxon>
        <taxon>Pseudomonadati</taxon>
        <taxon>Pseudomonadota</taxon>
        <taxon>Alphaproteobacteria</taxon>
        <taxon>Rhodobacterales</taxon>
        <taxon>Paracoccaceae</taxon>
        <taxon>Albidovulum</taxon>
    </lineage>
</organism>
<dbReference type="NCBIfam" id="TIGR00536">
    <property type="entry name" value="hemK_fam"/>
    <property type="match status" value="1"/>
</dbReference>
<feature type="domain" description="Release factor glutamine methyltransferase N-terminal" evidence="7">
    <location>
        <begin position="5"/>
        <end position="75"/>
    </location>
</feature>
<dbReference type="EC" id="2.1.1.297" evidence="5"/>
<dbReference type="Gene3D" id="3.40.50.150">
    <property type="entry name" value="Vaccinia Virus protein VP39"/>
    <property type="match status" value="1"/>
</dbReference>
<dbReference type="InterPro" id="IPR007848">
    <property type="entry name" value="Small_mtfrase_dom"/>
</dbReference>
<comment type="function">
    <text evidence="5">Methylates the class 1 translation termination release factors RF1/PrfA and RF2/PrfB on the glutamine residue of the universally conserved GGQ motif.</text>
</comment>
<proteinExistence type="inferred from homology"/>
<dbReference type="InterPro" id="IPR050320">
    <property type="entry name" value="N5-glutamine_MTase"/>
</dbReference>
<name>A0ABT2ZH89_9RHOB</name>
<dbReference type="InterPro" id="IPR040758">
    <property type="entry name" value="PrmC_N"/>
</dbReference>
<dbReference type="CDD" id="cd02440">
    <property type="entry name" value="AdoMet_MTases"/>
    <property type="match status" value="1"/>
</dbReference>
<dbReference type="InterPro" id="IPR029063">
    <property type="entry name" value="SAM-dependent_MTases_sf"/>
</dbReference>
<dbReference type="RefSeq" id="WP_263736179.1">
    <property type="nucleotide sequence ID" value="NZ_JAOWKY010000006.1"/>
</dbReference>
<accession>A0ABT2ZH89</accession>
<evidence type="ECO:0000259" key="7">
    <source>
        <dbReference type="Pfam" id="PF17827"/>
    </source>
</evidence>
<dbReference type="PANTHER" id="PTHR18895:SF74">
    <property type="entry name" value="MTRF1L RELEASE FACTOR GLUTAMINE METHYLTRANSFERASE"/>
    <property type="match status" value="1"/>
</dbReference>
<dbReference type="GO" id="GO:0102559">
    <property type="term" value="F:peptide chain release factor N(5)-glutamine methyltransferase activity"/>
    <property type="evidence" value="ECO:0007669"/>
    <property type="project" value="UniProtKB-EC"/>
</dbReference>
<evidence type="ECO:0000313" key="9">
    <source>
        <dbReference type="Proteomes" id="UP001652542"/>
    </source>
</evidence>
<dbReference type="Proteomes" id="UP001652542">
    <property type="component" value="Unassembled WGS sequence"/>
</dbReference>
<comment type="similarity">
    <text evidence="5">Belongs to the protein N5-glutamine methyltransferase family. PrmC subfamily.</text>
</comment>
<comment type="caution">
    <text evidence="8">The sequence shown here is derived from an EMBL/GenBank/DDBJ whole genome shotgun (WGS) entry which is preliminary data.</text>
</comment>
<dbReference type="EMBL" id="JAOWKY010000006">
    <property type="protein sequence ID" value="MCV2870503.1"/>
    <property type="molecule type" value="Genomic_DNA"/>
</dbReference>
<feature type="binding site" evidence="5">
    <location>
        <position position="139"/>
    </location>
    <ligand>
        <name>S-adenosyl-L-methionine</name>
        <dbReference type="ChEBI" id="CHEBI:59789"/>
    </ligand>
</feature>
<sequence>MTAAEALRAAIPRLARAGVPEPQRDARALLAHALRISPGRLSLVLPEDLDEDAAARFGKAIAAREGRQPVSQITGRRLFWGHSFKVTRDTLDPRPETELVVAAALERRFSNVLDLGTGTGCILLSCLAGMPEATGVGADISPAALAVAQDNANALGFADRARFIESDWFSAIDGSFDLIVSNPPYIAADEMAELSPEVRDWEPHGALSPGGDGLDAYRALAHGAGGRLSPGGRIILEIGPTQAAAVSQLLRVQDFEGIEVRRDFDGRYRIVIGVKS</sequence>
<comment type="catalytic activity">
    <reaction evidence="4 5">
        <text>L-glutaminyl-[peptide chain release factor] + S-adenosyl-L-methionine = N(5)-methyl-L-glutaminyl-[peptide chain release factor] + S-adenosyl-L-homocysteine + H(+)</text>
        <dbReference type="Rhea" id="RHEA:42896"/>
        <dbReference type="Rhea" id="RHEA-COMP:10271"/>
        <dbReference type="Rhea" id="RHEA-COMP:10272"/>
        <dbReference type="ChEBI" id="CHEBI:15378"/>
        <dbReference type="ChEBI" id="CHEBI:30011"/>
        <dbReference type="ChEBI" id="CHEBI:57856"/>
        <dbReference type="ChEBI" id="CHEBI:59789"/>
        <dbReference type="ChEBI" id="CHEBI:61891"/>
        <dbReference type="EC" id="2.1.1.297"/>
    </reaction>
</comment>
<evidence type="ECO:0000256" key="5">
    <source>
        <dbReference type="HAMAP-Rule" id="MF_02126"/>
    </source>
</evidence>
<gene>
    <name evidence="5 8" type="primary">prmC</name>
    <name evidence="8" type="ORF">OEW28_17965</name>
</gene>